<protein>
    <submittedName>
        <fullName evidence="9">Sec-independent protein translocase protein TatB</fullName>
    </submittedName>
</protein>
<dbReference type="Pfam" id="PF02416">
    <property type="entry name" value="TatA_B_E"/>
    <property type="match status" value="1"/>
</dbReference>
<keyword evidence="5" id="KW-1133">Transmembrane helix</keyword>
<comment type="subcellular location">
    <subcellularLocation>
        <location evidence="1">Membrane</location>
        <topology evidence="1">Single-pass membrane protein</topology>
    </subcellularLocation>
</comment>
<dbReference type="eggNOG" id="COG1826">
    <property type="taxonomic scope" value="Bacteria"/>
</dbReference>
<dbReference type="EMBL" id="LT629776">
    <property type="protein sequence ID" value="SDS73620.1"/>
    <property type="molecule type" value="Genomic_DNA"/>
</dbReference>
<evidence type="ECO:0000256" key="1">
    <source>
        <dbReference type="ARBA" id="ARBA00004167"/>
    </source>
</evidence>
<dbReference type="Proteomes" id="UP000185663">
    <property type="component" value="Chromosome I"/>
</dbReference>
<evidence type="ECO:0000256" key="4">
    <source>
        <dbReference type="ARBA" id="ARBA00022927"/>
    </source>
</evidence>
<dbReference type="STRING" id="545619.SAMN04489860_2239"/>
<evidence type="ECO:0000256" key="3">
    <source>
        <dbReference type="ARBA" id="ARBA00022692"/>
    </source>
</evidence>
<dbReference type="PRINTS" id="PR01506">
    <property type="entry name" value="TATBPROTEIN"/>
</dbReference>
<evidence type="ECO:0000313" key="10">
    <source>
        <dbReference type="Proteomes" id="UP000185663"/>
    </source>
</evidence>
<accession>A0A1H1UMR2</accession>
<evidence type="ECO:0000256" key="7">
    <source>
        <dbReference type="ARBA" id="ARBA00023136"/>
    </source>
</evidence>
<evidence type="ECO:0000256" key="2">
    <source>
        <dbReference type="ARBA" id="ARBA00022448"/>
    </source>
</evidence>
<feature type="region of interest" description="Disordered" evidence="8">
    <location>
        <begin position="81"/>
        <end position="131"/>
    </location>
</feature>
<evidence type="ECO:0000256" key="6">
    <source>
        <dbReference type="ARBA" id="ARBA00023010"/>
    </source>
</evidence>
<evidence type="ECO:0000256" key="8">
    <source>
        <dbReference type="SAM" id="MobiDB-lite"/>
    </source>
</evidence>
<feature type="compositionally biased region" description="Basic and acidic residues" evidence="8">
    <location>
        <begin position="81"/>
        <end position="90"/>
    </location>
</feature>
<keyword evidence="7" id="KW-0472">Membrane</keyword>
<keyword evidence="2" id="KW-0813">Transport</keyword>
<dbReference type="AlphaFoldDB" id="A0A1H1UMR2"/>
<dbReference type="OrthoDB" id="3267321at2"/>
<organism evidence="9 10">
    <name type="scientific">Paraoerskovia marina</name>
    <dbReference type="NCBI Taxonomy" id="545619"/>
    <lineage>
        <taxon>Bacteria</taxon>
        <taxon>Bacillati</taxon>
        <taxon>Actinomycetota</taxon>
        <taxon>Actinomycetes</taxon>
        <taxon>Micrococcales</taxon>
        <taxon>Cellulomonadaceae</taxon>
        <taxon>Paraoerskovia</taxon>
    </lineage>
</organism>
<gene>
    <name evidence="9" type="ORF">SAMN04489860_2239</name>
</gene>
<dbReference type="InterPro" id="IPR003369">
    <property type="entry name" value="TatA/B/E"/>
</dbReference>
<evidence type="ECO:0000313" key="9">
    <source>
        <dbReference type="EMBL" id="SDS73620.1"/>
    </source>
</evidence>
<reference evidence="9 10" key="1">
    <citation type="submission" date="2016-10" db="EMBL/GenBank/DDBJ databases">
        <authorList>
            <person name="de Groot N.N."/>
        </authorList>
    </citation>
    <scope>NUCLEOTIDE SEQUENCE [LARGE SCALE GENOMIC DNA]</scope>
    <source>
        <strain evidence="9 10">DSM 22126</strain>
    </source>
</reference>
<keyword evidence="4" id="KW-0653">Protein transport</keyword>
<sequence length="131" mass="13839">MFFGINGSEFLLLALLAVVVIGPERLPRYAEQLGSLARRGRSYLSTARERVDSELGDEFGDVDWSKLDPRQYDPRRIVREALSDDVEVPRSPRPGAGPGAAGAAAVAGATALGGGPSAELQGPAPYDDEAT</sequence>
<dbReference type="RefSeq" id="WP_029252380.1">
    <property type="nucleotide sequence ID" value="NZ_LT629776.1"/>
</dbReference>
<feature type="compositionally biased region" description="Low complexity" evidence="8">
    <location>
        <begin position="101"/>
        <end position="110"/>
    </location>
</feature>
<keyword evidence="6" id="KW-0811">Translocation</keyword>
<name>A0A1H1UMR2_9CELL</name>
<keyword evidence="3" id="KW-0812">Transmembrane</keyword>
<dbReference type="Gene3D" id="1.20.5.3310">
    <property type="match status" value="1"/>
</dbReference>
<keyword evidence="10" id="KW-1185">Reference proteome</keyword>
<evidence type="ECO:0000256" key="5">
    <source>
        <dbReference type="ARBA" id="ARBA00022989"/>
    </source>
</evidence>
<proteinExistence type="predicted"/>